<keyword evidence="6" id="KW-1185">Reference proteome</keyword>
<keyword evidence="3" id="KW-0597">Phosphoprotein</keyword>
<feature type="domain" description="Carrier" evidence="4">
    <location>
        <begin position="190"/>
        <end position="267"/>
    </location>
</feature>
<sequence>MHQRNLLFRARARIKNNTAEGVYLRTGDLGFLHEGELYVCGRIKNMIIVRGQNYYPHDIELAVTHADPALRKGCVVAYASQLNHEEGIVVVAELKAQTPKHYYSELANKINQMLAQEIHLSAQQIILLPPKSIPKTTSGKLQRIKCKELIEEHKIIPLFSYCAPEELYENNRPNQLLPLLQAAPVDKRSELLQNYLQQLIKEVAHLPQESVIDPERRFMEMGMDSLMFIEFKNTLQELLDNTVALTNDVFFENDHLISLSNYLLEQLHLENTLEELLIPKNVHQDIHFKGGEHAILLLYGLSGTPLELMHLARHLHQQGYSIEIPHIDGYAFLKDKNTNLPHEEWIESVARYFQDMKQKYKTVSVGGLCAGSILSLKLAALFPSQVESLIILSPSFFYDGWAVPWYSFLSPLIYHTPLKYYLYYKEKAPYGIKNAETRRIIEDEMQENRYSITGGSKISYYRINEAKRLNKNVKQNLASISCPVLMIHAVEDETASLRNVNFIENKIKSKTKRKVILTNSYHIVTADNDKDIVVNETINFLKQNVS</sequence>
<evidence type="ECO:0000256" key="3">
    <source>
        <dbReference type="ARBA" id="ARBA00022553"/>
    </source>
</evidence>
<dbReference type="Gene3D" id="1.10.1200.10">
    <property type="entry name" value="ACP-like"/>
    <property type="match status" value="1"/>
</dbReference>
<gene>
    <name evidence="5" type="ORF">Lste_2380</name>
</gene>
<dbReference type="PATRIC" id="fig|947033.5.peg.2521"/>
<dbReference type="RefSeq" id="WP_058511173.1">
    <property type="nucleotide sequence ID" value="NZ_LNYY01000019.1"/>
</dbReference>
<dbReference type="PANTHER" id="PTHR22754:SF32">
    <property type="entry name" value="DISCO-INTERACTING PROTEIN 2"/>
    <property type="match status" value="1"/>
</dbReference>
<dbReference type="OrthoDB" id="9803968at2"/>
<dbReference type="SUPFAM" id="SSF56801">
    <property type="entry name" value="Acetyl-CoA synthetase-like"/>
    <property type="match status" value="1"/>
</dbReference>
<dbReference type="Gene3D" id="3.40.50.1820">
    <property type="entry name" value="alpha/beta hydrolase"/>
    <property type="match status" value="1"/>
</dbReference>
<dbReference type="PANTHER" id="PTHR22754">
    <property type="entry name" value="DISCO-INTERACTING PROTEIN 2 DIP2 -RELATED"/>
    <property type="match status" value="1"/>
</dbReference>
<dbReference type="Pfam" id="PF12146">
    <property type="entry name" value="Hydrolase_4"/>
    <property type="match status" value="1"/>
</dbReference>
<dbReference type="InterPro" id="IPR036736">
    <property type="entry name" value="ACP-like_sf"/>
</dbReference>
<comment type="caution">
    <text evidence="5">The sequence shown here is derived from an EMBL/GenBank/DDBJ whole genome shotgun (WGS) entry which is preliminary data.</text>
</comment>
<dbReference type="InterPro" id="IPR045851">
    <property type="entry name" value="AMP-bd_C_sf"/>
</dbReference>
<evidence type="ECO:0000256" key="2">
    <source>
        <dbReference type="ARBA" id="ARBA00022450"/>
    </source>
</evidence>
<proteinExistence type="inferred from homology"/>
<dbReference type="GO" id="GO:0031177">
    <property type="term" value="F:phosphopantetheine binding"/>
    <property type="evidence" value="ECO:0007669"/>
    <property type="project" value="InterPro"/>
</dbReference>
<name>A0A0W0ZK83_9GAMM</name>
<evidence type="ECO:0000256" key="1">
    <source>
        <dbReference type="ARBA" id="ARBA00006432"/>
    </source>
</evidence>
<dbReference type="Gene3D" id="3.40.50.12780">
    <property type="entry name" value="N-terminal domain of ligase-like"/>
    <property type="match status" value="1"/>
</dbReference>
<dbReference type="InterPro" id="IPR020806">
    <property type="entry name" value="PKS_PP-bd"/>
</dbReference>
<dbReference type="InterPro" id="IPR029058">
    <property type="entry name" value="AB_hydrolase_fold"/>
</dbReference>
<protein>
    <submittedName>
        <fullName evidence="5">Saframycin Mx1 synthetase B</fullName>
    </submittedName>
</protein>
<keyword evidence="2" id="KW-0596">Phosphopantetheine</keyword>
<dbReference type="AlphaFoldDB" id="A0A0W0ZK83"/>
<accession>A0A0W0ZK83</accession>
<organism evidence="5 6">
    <name type="scientific">Legionella steelei</name>
    <dbReference type="NCBI Taxonomy" id="947033"/>
    <lineage>
        <taxon>Bacteria</taxon>
        <taxon>Pseudomonadati</taxon>
        <taxon>Pseudomonadota</taxon>
        <taxon>Gammaproteobacteria</taxon>
        <taxon>Legionellales</taxon>
        <taxon>Legionellaceae</taxon>
        <taxon>Legionella</taxon>
    </lineage>
</organism>
<dbReference type="InterPro" id="IPR042099">
    <property type="entry name" value="ANL_N_sf"/>
</dbReference>
<dbReference type="PROSITE" id="PS50075">
    <property type="entry name" value="CARRIER"/>
    <property type="match status" value="1"/>
</dbReference>
<dbReference type="InterPro" id="IPR009081">
    <property type="entry name" value="PP-bd_ACP"/>
</dbReference>
<evidence type="ECO:0000259" key="4">
    <source>
        <dbReference type="PROSITE" id="PS50075"/>
    </source>
</evidence>
<reference evidence="5 6" key="1">
    <citation type="submission" date="2015-11" db="EMBL/GenBank/DDBJ databases">
        <title>Genomic analysis of 38 Legionella species identifies large and diverse effector repertoires.</title>
        <authorList>
            <person name="Burstein D."/>
            <person name="Amaro F."/>
            <person name="Zusman T."/>
            <person name="Lifshitz Z."/>
            <person name="Cohen O."/>
            <person name="Gilbert J.A."/>
            <person name="Pupko T."/>
            <person name="Shuman H.A."/>
            <person name="Segal G."/>
        </authorList>
    </citation>
    <scope>NUCLEOTIDE SEQUENCE [LARGE SCALE GENOMIC DNA]</scope>
    <source>
        <strain evidence="5 6">IMVS3376</strain>
    </source>
</reference>
<dbReference type="STRING" id="947033.Lste_2380"/>
<comment type="similarity">
    <text evidence="1">Belongs to the ATP-dependent AMP-binding enzyme family.</text>
</comment>
<dbReference type="Pfam" id="PF00550">
    <property type="entry name" value="PP-binding"/>
    <property type="match status" value="1"/>
</dbReference>
<dbReference type="Pfam" id="PF23024">
    <property type="entry name" value="AMP-dom_DIP2-like"/>
    <property type="match status" value="1"/>
</dbReference>
<dbReference type="EMBL" id="LNYY01000019">
    <property type="protein sequence ID" value="KTD69222.1"/>
    <property type="molecule type" value="Genomic_DNA"/>
</dbReference>
<dbReference type="SMART" id="SM00823">
    <property type="entry name" value="PKS_PP"/>
    <property type="match status" value="1"/>
</dbReference>
<dbReference type="InterPro" id="IPR025110">
    <property type="entry name" value="AMP-bd_C"/>
</dbReference>
<dbReference type="Proteomes" id="UP000054926">
    <property type="component" value="Unassembled WGS sequence"/>
</dbReference>
<evidence type="ECO:0000313" key="6">
    <source>
        <dbReference type="Proteomes" id="UP000054926"/>
    </source>
</evidence>
<dbReference type="SUPFAM" id="SSF47336">
    <property type="entry name" value="ACP-like"/>
    <property type="match status" value="1"/>
</dbReference>
<dbReference type="SUPFAM" id="SSF53474">
    <property type="entry name" value="alpha/beta-Hydrolases"/>
    <property type="match status" value="1"/>
</dbReference>
<dbReference type="Gene3D" id="3.30.300.30">
    <property type="match status" value="1"/>
</dbReference>
<evidence type="ECO:0000313" key="5">
    <source>
        <dbReference type="EMBL" id="KTD69222.1"/>
    </source>
</evidence>
<dbReference type="InterPro" id="IPR022742">
    <property type="entry name" value="Hydrolase_4"/>
</dbReference>